<dbReference type="GO" id="GO:0005615">
    <property type="term" value="C:extracellular space"/>
    <property type="evidence" value="ECO:0007669"/>
    <property type="project" value="TreeGrafter"/>
</dbReference>
<dbReference type="GO" id="GO:0005764">
    <property type="term" value="C:lysosome"/>
    <property type="evidence" value="ECO:0007669"/>
    <property type="project" value="TreeGrafter"/>
</dbReference>
<evidence type="ECO:0000256" key="6">
    <source>
        <dbReference type="ARBA" id="ARBA00022801"/>
    </source>
</evidence>
<dbReference type="EC" id="3.1.4.12" evidence="12"/>
<keyword evidence="5 15" id="KW-0732">Signal</keyword>
<dbReference type="PIRSF" id="PIRSF000948">
    <property type="entry name" value="Sphingomy_PDE"/>
    <property type="match status" value="1"/>
</dbReference>
<feature type="binding site" evidence="13">
    <location>
        <position position="248"/>
    </location>
    <ligand>
        <name>Zn(2+)</name>
        <dbReference type="ChEBI" id="CHEBI:29105"/>
        <label>2</label>
    </ligand>
</feature>
<keyword evidence="9" id="KW-0325">Glycoprotein</keyword>
<keyword evidence="4 13" id="KW-0479">Metal-binding</keyword>
<dbReference type="GeneID" id="103512807"/>
<dbReference type="PaxDb" id="121845-A0A1S4EFT8"/>
<dbReference type="GO" id="GO:0016798">
    <property type="term" value="F:hydrolase activity, acting on glycosyl bonds"/>
    <property type="evidence" value="ECO:0007669"/>
    <property type="project" value="UniProtKB-KW"/>
</dbReference>
<dbReference type="RefSeq" id="XP_017301060.2">
    <property type="nucleotide sequence ID" value="XM_017445571.2"/>
</dbReference>
<evidence type="ECO:0000259" key="16">
    <source>
        <dbReference type="PROSITE" id="PS50015"/>
    </source>
</evidence>
<evidence type="ECO:0000256" key="15">
    <source>
        <dbReference type="SAM" id="SignalP"/>
    </source>
</evidence>
<name>A0A1S4EFT8_DIACI</name>
<protein>
    <recommendedName>
        <fullName evidence="12">Sphingomyelin phosphodiesterase</fullName>
        <ecNumber evidence="12">3.1.4.12</ecNumber>
    </recommendedName>
</protein>
<comment type="cofactor">
    <cofactor evidence="13">
        <name>Zn(2+)</name>
        <dbReference type="ChEBI" id="CHEBI:29105"/>
    </cofactor>
    <text evidence="13">Binds 2 Zn(2+) ions per subunit.</text>
</comment>
<dbReference type="CDD" id="cd00842">
    <property type="entry name" value="MPP_ASMase"/>
    <property type="match status" value="1"/>
</dbReference>
<comment type="subcellular location">
    <subcellularLocation>
        <location evidence="1">Secreted</location>
    </subcellularLocation>
</comment>
<dbReference type="Pfam" id="PF19272">
    <property type="entry name" value="ASMase_C"/>
    <property type="match status" value="1"/>
</dbReference>
<comment type="function">
    <text evidence="12">Converts sphingomyelin to ceramide.</text>
</comment>
<feature type="signal peptide" evidence="15">
    <location>
        <begin position="1"/>
        <end position="32"/>
    </location>
</feature>
<evidence type="ECO:0000256" key="14">
    <source>
        <dbReference type="PIRSR" id="PIRSR000948-2"/>
    </source>
</evidence>
<evidence type="ECO:0000256" key="3">
    <source>
        <dbReference type="ARBA" id="ARBA00022525"/>
    </source>
</evidence>
<dbReference type="GO" id="GO:0061750">
    <property type="term" value="F:acid sphingomyelin phosphodiesterase activity"/>
    <property type="evidence" value="ECO:0007669"/>
    <property type="project" value="TreeGrafter"/>
</dbReference>
<feature type="chain" id="PRO_5018095898" description="Sphingomyelin phosphodiesterase" evidence="15">
    <location>
        <begin position="33"/>
        <end position="565"/>
    </location>
</feature>
<evidence type="ECO:0000256" key="13">
    <source>
        <dbReference type="PIRSR" id="PIRSR000948-1"/>
    </source>
</evidence>
<feature type="binding site" evidence="13">
    <location>
        <position position="355"/>
    </location>
    <ligand>
        <name>Zn(2+)</name>
        <dbReference type="ChEBI" id="CHEBI:29105"/>
        <label>2</label>
    </ligand>
</feature>
<dbReference type="InterPro" id="IPR011160">
    <property type="entry name" value="Sphingomy_PDE"/>
</dbReference>
<comment type="catalytic activity">
    <reaction evidence="11">
        <text>a sphingomyelin + H2O = phosphocholine + an N-acylsphing-4-enine + H(+)</text>
        <dbReference type="Rhea" id="RHEA:19253"/>
        <dbReference type="ChEBI" id="CHEBI:15377"/>
        <dbReference type="ChEBI" id="CHEBI:15378"/>
        <dbReference type="ChEBI" id="CHEBI:17636"/>
        <dbReference type="ChEBI" id="CHEBI:52639"/>
        <dbReference type="ChEBI" id="CHEBI:295975"/>
        <dbReference type="EC" id="3.1.4.12"/>
    </reaction>
    <physiologicalReaction direction="left-to-right" evidence="11">
        <dbReference type="Rhea" id="RHEA:19254"/>
    </physiologicalReaction>
</comment>
<dbReference type="SUPFAM" id="SSF47862">
    <property type="entry name" value="Saposin"/>
    <property type="match status" value="1"/>
</dbReference>
<proteinExistence type="inferred from homology"/>
<dbReference type="GO" id="GO:0016020">
    <property type="term" value="C:membrane"/>
    <property type="evidence" value="ECO:0007669"/>
    <property type="project" value="GOC"/>
</dbReference>
<dbReference type="PANTHER" id="PTHR10340">
    <property type="entry name" value="SPHINGOMYELIN PHOSPHODIESTERASE"/>
    <property type="match status" value="1"/>
</dbReference>
<dbReference type="GO" id="GO:0046872">
    <property type="term" value="F:metal ion binding"/>
    <property type="evidence" value="ECO:0007669"/>
    <property type="project" value="UniProtKB-KW"/>
</dbReference>
<evidence type="ECO:0000256" key="11">
    <source>
        <dbReference type="ARBA" id="ARBA00047268"/>
    </source>
</evidence>
<dbReference type="Gene3D" id="3.60.21.10">
    <property type="match status" value="1"/>
</dbReference>
<reference evidence="18" key="1">
    <citation type="submission" date="2025-08" db="UniProtKB">
        <authorList>
            <consortium name="RefSeq"/>
        </authorList>
    </citation>
    <scope>IDENTIFICATION</scope>
</reference>
<comment type="similarity">
    <text evidence="2 12">Belongs to the acid sphingomyelinase family.</text>
</comment>
<dbReference type="AlphaFoldDB" id="A0A1S4EFT8"/>
<accession>A0A1S4EFT8</accession>
<feature type="disulfide bond" evidence="14">
    <location>
        <begin position="151"/>
        <end position="156"/>
    </location>
</feature>
<dbReference type="InterPro" id="IPR041805">
    <property type="entry name" value="ASMase/PPN1_MPP"/>
</dbReference>
<feature type="binding site" evidence="13">
    <location>
        <position position="136"/>
    </location>
    <ligand>
        <name>Zn(2+)</name>
        <dbReference type="ChEBI" id="CHEBI:29105"/>
        <label>1</label>
    </ligand>
</feature>
<dbReference type="InterPro" id="IPR029052">
    <property type="entry name" value="Metallo-depent_PP-like"/>
</dbReference>
<feature type="disulfide bond" evidence="14">
    <location>
        <begin position="157"/>
        <end position="180"/>
    </location>
</feature>
<feature type="disulfide bond" evidence="14">
    <location>
        <begin position="44"/>
        <end position="55"/>
    </location>
</feature>
<dbReference type="STRING" id="121845.A0A1S4EFT8"/>
<dbReference type="Pfam" id="PF00149">
    <property type="entry name" value="Metallophos"/>
    <property type="match status" value="1"/>
</dbReference>
<dbReference type="InterPro" id="IPR008139">
    <property type="entry name" value="SaposinB_dom"/>
</dbReference>
<dbReference type="Proteomes" id="UP000079169">
    <property type="component" value="Unplaced"/>
</dbReference>
<evidence type="ECO:0000256" key="7">
    <source>
        <dbReference type="ARBA" id="ARBA00022833"/>
    </source>
</evidence>
<evidence type="ECO:0000256" key="12">
    <source>
        <dbReference type="PIRNR" id="PIRNR000948"/>
    </source>
</evidence>
<keyword evidence="17" id="KW-1185">Reference proteome</keyword>
<keyword evidence="3" id="KW-0964">Secreted</keyword>
<dbReference type="InterPro" id="IPR011001">
    <property type="entry name" value="Saposin-like"/>
</dbReference>
<keyword evidence="10 12" id="KW-0326">Glycosidase</keyword>
<dbReference type="GO" id="GO:0046513">
    <property type="term" value="P:ceramide biosynthetic process"/>
    <property type="evidence" value="ECO:0007669"/>
    <property type="project" value="TreeGrafter"/>
</dbReference>
<dbReference type="KEGG" id="dci:103512807"/>
<dbReference type="GO" id="GO:0006685">
    <property type="term" value="P:sphingomyelin catabolic process"/>
    <property type="evidence" value="ECO:0007669"/>
    <property type="project" value="UniProtKB-UniRule"/>
</dbReference>
<organism evidence="17 18">
    <name type="scientific">Diaphorina citri</name>
    <name type="common">Asian citrus psyllid</name>
    <dbReference type="NCBI Taxonomy" id="121845"/>
    <lineage>
        <taxon>Eukaryota</taxon>
        <taxon>Metazoa</taxon>
        <taxon>Ecdysozoa</taxon>
        <taxon>Arthropoda</taxon>
        <taxon>Hexapoda</taxon>
        <taxon>Insecta</taxon>
        <taxon>Pterygota</taxon>
        <taxon>Neoptera</taxon>
        <taxon>Paraneoptera</taxon>
        <taxon>Hemiptera</taxon>
        <taxon>Sternorrhyncha</taxon>
        <taxon>Psylloidea</taxon>
        <taxon>Psyllidae</taxon>
        <taxon>Diaphorininae</taxon>
        <taxon>Diaphorina</taxon>
    </lineage>
</organism>
<keyword evidence="8 14" id="KW-1015">Disulfide bond</keyword>
<keyword evidence="7 13" id="KW-0862">Zinc</keyword>
<gene>
    <name evidence="18" type="primary">LOC103512807</name>
</gene>
<feature type="binding site" evidence="13">
    <location>
        <position position="208"/>
    </location>
    <ligand>
        <name>Zn(2+)</name>
        <dbReference type="ChEBI" id="CHEBI:29105"/>
        <label>1</label>
    </ligand>
</feature>
<evidence type="ECO:0000256" key="1">
    <source>
        <dbReference type="ARBA" id="ARBA00004613"/>
    </source>
</evidence>
<dbReference type="InterPro" id="IPR004843">
    <property type="entry name" value="Calcineurin-like_PHP"/>
</dbReference>
<evidence type="ECO:0000256" key="5">
    <source>
        <dbReference type="ARBA" id="ARBA00022729"/>
    </source>
</evidence>
<keyword evidence="6 12" id="KW-0378">Hydrolase</keyword>
<dbReference type="SUPFAM" id="SSF56300">
    <property type="entry name" value="Metallo-dependent phosphatases"/>
    <property type="match status" value="1"/>
</dbReference>
<dbReference type="PROSITE" id="PS50015">
    <property type="entry name" value="SAP_B"/>
    <property type="match status" value="1"/>
</dbReference>
<feature type="binding site" evidence="13">
    <location>
        <position position="391"/>
    </location>
    <ligand>
        <name>Zn(2+)</name>
        <dbReference type="ChEBI" id="CHEBI:29105"/>
        <label>1</label>
    </ligand>
</feature>
<evidence type="ECO:0000256" key="4">
    <source>
        <dbReference type="ARBA" id="ARBA00022723"/>
    </source>
</evidence>
<evidence type="ECO:0000256" key="10">
    <source>
        <dbReference type="ARBA" id="ARBA00023295"/>
    </source>
</evidence>
<feature type="binding site" evidence="13">
    <location>
        <position position="138"/>
    </location>
    <ligand>
        <name>Zn(2+)</name>
        <dbReference type="ChEBI" id="CHEBI:29105"/>
        <label>1</label>
    </ligand>
</feature>
<feature type="binding site" evidence="13">
    <location>
        <position position="208"/>
    </location>
    <ligand>
        <name>Zn(2+)</name>
        <dbReference type="ChEBI" id="CHEBI:29105"/>
        <label>2</label>
    </ligand>
</feature>
<evidence type="ECO:0000256" key="8">
    <source>
        <dbReference type="ARBA" id="ARBA00023157"/>
    </source>
</evidence>
<feature type="domain" description="Saposin B-type" evidence="16">
    <location>
        <begin position="10"/>
        <end position="95"/>
    </location>
</feature>
<dbReference type="PANTHER" id="PTHR10340:SF29">
    <property type="entry name" value="SPHINGOMYELIN PHOSPHODIESTERASE"/>
    <property type="match status" value="1"/>
</dbReference>
<sequence length="565" mass="64491">MDNSSNNGAFKLSCIACQLLASLVLNLPAGNSKEEVSTSAISLCVTFFGQPEDLCRGIIEGNLDVLFDLKDQGIPLTPERVCGTVLENSNCSVKNGPQVDWQVDTNYGTKVDRITAPSESRYLDSGDEISIIQLTDIHYDPKYLAGKTAHCIAPLCCRVDQPNASSETDRATKYGHYDNCDMPLDVIRSALEQIKKHKNITMVYMTGDLVAHAIWETSRAKNIEVMKVVAELFREYLGDIPVIPIIGNHETHPVNVFSPYFVQGPTSTSWVYESFIQYWGWSLPESARQTFLKGGYYSFLTEKNLRIIVLNTNVYQKLNWWNVLYPVDPNDQLSWLASTLLEAEKSNEKVHILSHIPPGSEDTMQVFQREYRKIINRFEYTIAAEFNGHTHYEDITIFYDKNNSSRATNVAYNGGSITSYYNVNPNYRLYKVARGTWEVTDFDSYTYNISSIVNDSEPDWIKLYSFKEEYGLESTRPEEISKFVIRMMDDNALFDKYFYNHLKGSNKEHYDEKRKTKILCDIMTSEVADSTHCNLLKKVSEPKRKSGFMSIAEAFINAIKGLRKR</sequence>
<evidence type="ECO:0000256" key="9">
    <source>
        <dbReference type="ARBA" id="ARBA00023180"/>
    </source>
</evidence>
<evidence type="ECO:0000256" key="2">
    <source>
        <dbReference type="ARBA" id="ARBA00008234"/>
    </source>
</evidence>
<evidence type="ECO:0000313" key="18">
    <source>
        <dbReference type="RefSeq" id="XP_017301060.2"/>
    </source>
</evidence>
<dbReference type="InterPro" id="IPR045473">
    <property type="entry name" value="ASM_C"/>
</dbReference>
<feature type="binding site" evidence="13">
    <location>
        <position position="389"/>
    </location>
    <ligand>
        <name>Zn(2+)</name>
        <dbReference type="ChEBI" id="CHEBI:29105"/>
        <label>2</label>
    </ligand>
</feature>
<feature type="disulfide bond" evidence="14">
    <location>
        <begin position="17"/>
        <end position="82"/>
    </location>
</feature>
<feature type="disulfide bond" evidence="14">
    <location>
        <begin position="14"/>
        <end position="91"/>
    </location>
</feature>
<evidence type="ECO:0000313" key="17">
    <source>
        <dbReference type="Proteomes" id="UP000079169"/>
    </source>
</evidence>